<feature type="transmembrane region" description="Helical" evidence="6">
    <location>
        <begin position="216"/>
        <end position="246"/>
    </location>
</feature>
<gene>
    <name evidence="7" type="ORF">GA0061102_1003189</name>
</gene>
<keyword evidence="3 6" id="KW-0812">Transmembrane</keyword>
<feature type="transmembrane region" description="Helical" evidence="6">
    <location>
        <begin position="178"/>
        <end position="195"/>
    </location>
</feature>
<accession>A0A1C3UFS2</accession>
<evidence type="ECO:0000256" key="5">
    <source>
        <dbReference type="ARBA" id="ARBA00023136"/>
    </source>
</evidence>
<feature type="transmembrane region" description="Helical" evidence="6">
    <location>
        <begin position="324"/>
        <end position="340"/>
    </location>
</feature>
<feature type="transmembrane region" description="Helical" evidence="6">
    <location>
        <begin position="24"/>
        <end position="42"/>
    </location>
</feature>
<evidence type="ECO:0000256" key="3">
    <source>
        <dbReference type="ARBA" id="ARBA00022692"/>
    </source>
</evidence>
<evidence type="ECO:0000256" key="4">
    <source>
        <dbReference type="ARBA" id="ARBA00022989"/>
    </source>
</evidence>
<keyword evidence="2" id="KW-1003">Cell membrane</keyword>
<dbReference type="GO" id="GO:0015658">
    <property type="term" value="F:branched-chain amino acid transmembrane transporter activity"/>
    <property type="evidence" value="ECO:0007669"/>
    <property type="project" value="InterPro"/>
</dbReference>
<reference evidence="8" key="1">
    <citation type="submission" date="2016-08" db="EMBL/GenBank/DDBJ databases">
        <authorList>
            <person name="Varghese N."/>
            <person name="Submissions Spin"/>
        </authorList>
    </citation>
    <scope>NUCLEOTIDE SEQUENCE [LARGE SCALE GENOMIC DNA]</scope>
    <source>
        <strain evidence="8">HAMBI 2971</strain>
    </source>
</reference>
<dbReference type="InterPro" id="IPR001851">
    <property type="entry name" value="ABC_transp_permease"/>
</dbReference>
<keyword evidence="5 6" id="KW-0472">Membrane</keyword>
<comment type="subcellular location">
    <subcellularLocation>
        <location evidence="1">Cell membrane</location>
        <topology evidence="1">Multi-pass membrane protein</topology>
    </subcellularLocation>
</comment>
<protein>
    <submittedName>
        <fullName evidence="7">Amino acid/amide ABC transporter membrane protein 2, HAAT family</fullName>
    </submittedName>
</protein>
<feature type="transmembrane region" description="Helical" evidence="6">
    <location>
        <begin position="266"/>
        <end position="288"/>
    </location>
</feature>
<sequence length="345" mass="35640">MTVQDQTIASNAEGISMVRLPKQLLHVPVTMAIFSMIVALLANSFWLSAATSAVALSLSVAGLAILYGQLGLVSLCQFALVGVGGWVTLRVGHGFHPPFEVSLLAGGIVASVVGLAFGVPALRLRGLYLALVTLMLAGAFQIVISAWGFPDGGPGFLGRADGSGRQMLARPLIADGEVAYFLYVCAAAAIGLLIAQWHKLARPGRAWALIRKGETVAVASGVNVLIYKAWAFALSGFLAGLAGGLLAGNVGQLDGRAFGAFDSLNLFALAIVGGVFNWYGALIAGLLLRAVPALLTDLGIDGYVTIGIFGMALFHALATAPTGIAGQVSGVIAWIGDRLFPGRER</sequence>
<keyword evidence="8" id="KW-1185">Reference proteome</keyword>
<dbReference type="GO" id="GO:0005886">
    <property type="term" value="C:plasma membrane"/>
    <property type="evidence" value="ECO:0007669"/>
    <property type="project" value="UniProtKB-SubCell"/>
</dbReference>
<dbReference type="RefSeq" id="WP_092844569.1">
    <property type="nucleotide sequence ID" value="NZ_FMAH01000003.1"/>
</dbReference>
<dbReference type="InterPro" id="IPR043428">
    <property type="entry name" value="LivM-like"/>
</dbReference>
<keyword evidence="4 6" id="KW-1133">Transmembrane helix</keyword>
<evidence type="ECO:0000256" key="2">
    <source>
        <dbReference type="ARBA" id="ARBA00022475"/>
    </source>
</evidence>
<dbReference type="Pfam" id="PF02653">
    <property type="entry name" value="BPD_transp_2"/>
    <property type="match status" value="1"/>
</dbReference>
<dbReference type="AlphaFoldDB" id="A0A1C3UFS2"/>
<organism evidence="7 8">
    <name type="scientific">Rhizobium miluonense</name>
    <dbReference type="NCBI Taxonomy" id="411945"/>
    <lineage>
        <taxon>Bacteria</taxon>
        <taxon>Pseudomonadati</taxon>
        <taxon>Pseudomonadota</taxon>
        <taxon>Alphaproteobacteria</taxon>
        <taxon>Hyphomicrobiales</taxon>
        <taxon>Rhizobiaceae</taxon>
        <taxon>Rhizobium/Agrobacterium group</taxon>
        <taxon>Rhizobium</taxon>
    </lineage>
</organism>
<dbReference type="Proteomes" id="UP000199435">
    <property type="component" value="Unassembled WGS sequence"/>
</dbReference>
<dbReference type="PANTHER" id="PTHR30482">
    <property type="entry name" value="HIGH-AFFINITY BRANCHED-CHAIN AMINO ACID TRANSPORT SYSTEM PERMEASE"/>
    <property type="match status" value="1"/>
</dbReference>
<name>A0A1C3UFS2_9HYPH</name>
<evidence type="ECO:0000313" key="7">
    <source>
        <dbReference type="EMBL" id="SCB14321.1"/>
    </source>
</evidence>
<proteinExistence type="predicted"/>
<feature type="transmembrane region" description="Helical" evidence="6">
    <location>
        <begin position="126"/>
        <end position="149"/>
    </location>
</feature>
<dbReference type="PANTHER" id="PTHR30482:SF20">
    <property type="entry name" value="HIGH-AFFINITY BRANCHED-CHAIN AMINO ACID TRANSPORT SYSTEM PERMEASE PROTEIN LIVM"/>
    <property type="match status" value="1"/>
</dbReference>
<evidence type="ECO:0000256" key="1">
    <source>
        <dbReference type="ARBA" id="ARBA00004651"/>
    </source>
</evidence>
<evidence type="ECO:0000313" key="8">
    <source>
        <dbReference type="Proteomes" id="UP000199435"/>
    </source>
</evidence>
<evidence type="ECO:0000256" key="6">
    <source>
        <dbReference type="SAM" id="Phobius"/>
    </source>
</evidence>
<feature type="transmembrane region" description="Helical" evidence="6">
    <location>
        <begin position="101"/>
        <end position="119"/>
    </location>
</feature>
<dbReference type="EMBL" id="FMAH01000003">
    <property type="protein sequence ID" value="SCB14321.1"/>
    <property type="molecule type" value="Genomic_DNA"/>
</dbReference>
<dbReference type="CDD" id="cd06581">
    <property type="entry name" value="TM_PBP1_LivM_like"/>
    <property type="match status" value="1"/>
</dbReference>
<dbReference type="OrthoDB" id="9814461at2"/>
<dbReference type="STRING" id="411945.GA0061102_1003189"/>